<name>A0A1X1TFQ1_9MYCO</name>
<dbReference type="AlphaFoldDB" id="A0A1X1TFQ1"/>
<evidence type="ECO:0000313" key="2">
    <source>
        <dbReference type="EMBL" id="ORV43384.1"/>
    </source>
</evidence>
<protein>
    <submittedName>
        <fullName evidence="2">Uncharacterized protein</fullName>
    </submittedName>
</protein>
<feature type="region of interest" description="Disordered" evidence="1">
    <location>
        <begin position="465"/>
        <end position="486"/>
    </location>
</feature>
<reference evidence="2 3" key="1">
    <citation type="submission" date="2016-01" db="EMBL/GenBank/DDBJ databases">
        <title>The new phylogeny of the genus Mycobacterium.</title>
        <authorList>
            <person name="Tarcisio F."/>
            <person name="Conor M."/>
            <person name="Antonella G."/>
            <person name="Elisabetta G."/>
            <person name="Giulia F.S."/>
            <person name="Sara T."/>
            <person name="Anna F."/>
            <person name="Clotilde B."/>
            <person name="Roberto B."/>
            <person name="Veronica D.S."/>
            <person name="Fabio R."/>
            <person name="Monica P."/>
            <person name="Olivier J."/>
            <person name="Enrico T."/>
            <person name="Nicola S."/>
        </authorList>
    </citation>
    <scope>NUCLEOTIDE SEQUENCE [LARGE SCALE GENOMIC DNA]</scope>
    <source>
        <strain evidence="2 3">ATCC 27353</strain>
    </source>
</reference>
<accession>A0A1X1TFQ1</accession>
<comment type="caution">
    <text evidence="2">The sequence shown here is derived from an EMBL/GenBank/DDBJ whole genome shotgun (WGS) entry which is preliminary data.</text>
</comment>
<sequence length="486" mass="54402">MSFQDWMENPPAFLARYDVANGDWNRFYNRYTAGTQSPPLLRIIEIAVAHGVQSILVETRYIDADWRSEHARFYSTTYKRYPSIAHRAHFFTQPLPGDLSDLSGLVDAYKGYTVFRPIPTQPVGRTMIEPPPELKDAMRCETTESVDVLGWRMVVKGMPFVSQDAQYMRCAHADIWMVLRHAFLRRQLGQRLSSDIHDATMGGVIAGREVPSEGLSSYQMMAGLSTLGLSPAILPLPQSKSASDAAGVLGLFDIVCRYVNSNISPIIVSDNHVWLIVAYARSASAAHPSLTLYRHDDAAGPYIRVEDPWNEPASPHQRWKQVMLPLPPKIYMTAERAEEVGKWWFRTWISSVAPTNPAVEAHNSNNLTFRTYGIDSSEYKFALATRPGFDPVVAAKYRLTPLPRNLWVVEAIDRRLRGAQAEHVLGEVLVDPTASHYTMAHDPGIVAAHAPGFWWITTPDIAHEDTGTSSESPYSTGRPDCSSRAF</sequence>
<evidence type="ECO:0000313" key="3">
    <source>
        <dbReference type="Proteomes" id="UP000193465"/>
    </source>
</evidence>
<gene>
    <name evidence="2" type="ORF">AWC02_15405</name>
</gene>
<dbReference type="EMBL" id="LQOT01000057">
    <property type="protein sequence ID" value="ORV43384.1"/>
    <property type="molecule type" value="Genomic_DNA"/>
</dbReference>
<dbReference type="Proteomes" id="UP000193465">
    <property type="component" value="Unassembled WGS sequence"/>
</dbReference>
<organism evidence="2 3">
    <name type="scientific">Mycolicibacter engbaekii</name>
    <dbReference type="NCBI Taxonomy" id="188915"/>
    <lineage>
        <taxon>Bacteria</taxon>
        <taxon>Bacillati</taxon>
        <taxon>Actinomycetota</taxon>
        <taxon>Actinomycetes</taxon>
        <taxon>Mycobacteriales</taxon>
        <taxon>Mycobacteriaceae</taxon>
        <taxon>Mycolicibacter</taxon>
    </lineage>
</organism>
<keyword evidence="3" id="KW-1185">Reference proteome</keyword>
<evidence type="ECO:0000256" key="1">
    <source>
        <dbReference type="SAM" id="MobiDB-lite"/>
    </source>
</evidence>
<proteinExistence type="predicted"/>